<keyword evidence="2 5" id="KW-0812">Transmembrane</keyword>
<evidence type="ECO:0000256" key="3">
    <source>
        <dbReference type="ARBA" id="ARBA00022989"/>
    </source>
</evidence>
<dbReference type="SUPFAM" id="SSF103473">
    <property type="entry name" value="MFS general substrate transporter"/>
    <property type="match status" value="1"/>
</dbReference>
<feature type="transmembrane region" description="Helical" evidence="5">
    <location>
        <begin position="192"/>
        <end position="215"/>
    </location>
</feature>
<dbReference type="EMBL" id="JAKWFO010000011">
    <property type="protein sequence ID" value="KAI9633248.1"/>
    <property type="molecule type" value="Genomic_DNA"/>
</dbReference>
<feature type="transmembrane region" description="Helical" evidence="5">
    <location>
        <begin position="472"/>
        <end position="493"/>
    </location>
</feature>
<keyword evidence="7" id="KW-1185">Reference proteome</keyword>
<dbReference type="Gene3D" id="1.20.1250.20">
    <property type="entry name" value="MFS general substrate transporter like domains"/>
    <property type="match status" value="1"/>
</dbReference>
<sequence length="570" mass="60797">MPSPAAPVQPGTVYDIERPPAPPLSPLAPPDMDAILARRRPFYHRLLHFKLPGRAQTVVTCACIVLSAVQANGVYVWPTYGPVVAKRLDLGGPEAQTIVVGGILGVYLLAAPLGSVTDRHGPRIGSLVSAALSAAGYFTFAFILDKATPETPYVHVWLTFAYFLVGGATVGSYFASLTCASLSFPSHPTLSLSVPLSLISLSSLVLSSFSSLNVFQSSSGDLDPIKFLIFLGILSLSLNLLSALFLRILPQSIALPTQSEQDELDDDDEHRSPTSHLLHLDEHTPLIIGGPEAAREDAEAIVRGKERWTVGRLLVDWGGFWGFGILLALCIGPSETIIASIGTILTSLLPPTEISAAHAYPLTLFSLASSSSSTSGASQALLLRNKHVQILSLTGTVSRLLTGLVADWLAPPLTPVAMPHGPGQNDMNASVHIYVQRRPVRLLRTSFNAMCALLLAGVFAWSAGWLETERGLWVLSAGTGIMYGALFTLTPAIVSAHFGPTSFGLAWGLISYFAAFGAVAFSYLYAFVSTLDQIPACYGTKCFSFTLWIAAGCCVISGLGMFVVGRRWKV</sequence>
<feature type="transmembrane region" description="Helical" evidence="5">
    <location>
        <begin position="545"/>
        <end position="564"/>
    </location>
</feature>
<keyword evidence="4 5" id="KW-0472">Membrane</keyword>
<evidence type="ECO:0000256" key="1">
    <source>
        <dbReference type="ARBA" id="ARBA00004141"/>
    </source>
</evidence>
<protein>
    <submittedName>
        <fullName evidence="6">Major facilitator superfamily domain-containing protein</fullName>
    </submittedName>
</protein>
<dbReference type="Proteomes" id="UP001164286">
    <property type="component" value="Unassembled WGS sequence"/>
</dbReference>
<evidence type="ECO:0000256" key="5">
    <source>
        <dbReference type="SAM" id="Phobius"/>
    </source>
</evidence>
<evidence type="ECO:0000313" key="6">
    <source>
        <dbReference type="EMBL" id="KAI9633248.1"/>
    </source>
</evidence>
<dbReference type="GO" id="GO:0000329">
    <property type="term" value="C:fungal-type vacuole membrane"/>
    <property type="evidence" value="ECO:0007669"/>
    <property type="project" value="TreeGrafter"/>
</dbReference>
<reference evidence="6" key="1">
    <citation type="journal article" date="2022" name="G3 (Bethesda)">
        <title>High quality genome of the basidiomycete yeast Dioszegia hungarica PDD-24b-2 isolated from cloud water.</title>
        <authorList>
            <person name="Jarrige D."/>
            <person name="Haridas S."/>
            <person name="Bleykasten-Grosshans C."/>
            <person name="Joly M."/>
            <person name="Nadalig T."/>
            <person name="Sancelme M."/>
            <person name="Vuilleumier S."/>
            <person name="Grigoriev I.V."/>
            <person name="Amato P."/>
            <person name="Bringel F."/>
        </authorList>
    </citation>
    <scope>NUCLEOTIDE SEQUENCE</scope>
    <source>
        <strain evidence="6">PDD-24b-2</strain>
    </source>
</reference>
<evidence type="ECO:0000256" key="4">
    <source>
        <dbReference type="ARBA" id="ARBA00023136"/>
    </source>
</evidence>
<feature type="transmembrane region" description="Helical" evidence="5">
    <location>
        <begin position="97"/>
        <end position="117"/>
    </location>
</feature>
<comment type="caution">
    <text evidence="6">The sequence shown here is derived from an EMBL/GenBank/DDBJ whole genome shotgun (WGS) entry which is preliminary data.</text>
</comment>
<comment type="subcellular location">
    <subcellularLocation>
        <location evidence="1">Membrane</location>
        <topology evidence="1">Multi-pass membrane protein</topology>
    </subcellularLocation>
</comment>
<gene>
    <name evidence="6" type="ORF">MKK02DRAFT_18602</name>
</gene>
<accession>A0AA38H366</accession>
<dbReference type="PANTHER" id="PTHR21576">
    <property type="entry name" value="UNCHARACTERIZED NODULIN-LIKE PROTEIN"/>
    <property type="match status" value="1"/>
</dbReference>
<dbReference type="AlphaFoldDB" id="A0AA38H366"/>
<dbReference type="PANTHER" id="PTHR21576:SF158">
    <property type="entry name" value="RIBOSOMAL RNA-PROCESSING PROTEIN 12-LIKE CONSERVED DOMAIN-CONTAINING PROTEIN"/>
    <property type="match status" value="1"/>
</dbReference>
<dbReference type="InterPro" id="IPR036259">
    <property type="entry name" value="MFS_trans_sf"/>
</dbReference>
<proteinExistence type="predicted"/>
<feature type="transmembrane region" description="Helical" evidence="5">
    <location>
        <begin position="124"/>
        <end position="144"/>
    </location>
</feature>
<evidence type="ECO:0000256" key="2">
    <source>
        <dbReference type="ARBA" id="ARBA00022692"/>
    </source>
</evidence>
<keyword evidence="3 5" id="KW-1133">Transmembrane helix</keyword>
<name>A0AA38H366_9TREE</name>
<feature type="transmembrane region" description="Helical" evidence="5">
    <location>
        <begin position="156"/>
        <end position="180"/>
    </location>
</feature>
<evidence type="ECO:0000313" key="7">
    <source>
        <dbReference type="Proteomes" id="UP001164286"/>
    </source>
</evidence>
<feature type="transmembrane region" description="Helical" evidence="5">
    <location>
        <begin position="505"/>
        <end position="525"/>
    </location>
</feature>
<feature type="transmembrane region" description="Helical" evidence="5">
    <location>
        <begin position="447"/>
        <end position="466"/>
    </location>
</feature>
<feature type="transmembrane region" description="Helical" evidence="5">
    <location>
        <begin position="227"/>
        <end position="249"/>
    </location>
</feature>
<organism evidence="6 7">
    <name type="scientific">Dioszegia hungarica</name>
    <dbReference type="NCBI Taxonomy" id="4972"/>
    <lineage>
        <taxon>Eukaryota</taxon>
        <taxon>Fungi</taxon>
        <taxon>Dikarya</taxon>
        <taxon>Basidiomycota</taxon>
        <taxon>Agaricomycotina</taxon>
        <taxon>Tremellomycetes</taxon>
        <taxon>Tremellales</taxon>
        <taxon>Bulleribasidiaceae</taxon>
        <taxon>Dioszegia</taxon>
    </lineage>
</organism>
<feature type="transmembrane region" description="Helical" evidence="5">
    <location>
        <begin position="55"/>
        <end position="77"/>
    </location>
</feature>
<dbReference type="GeneID" id="77725179"/>
<dbReference type="RefSeq" id="XP_052943025.1">
    <property type="nucleotide sequence ID" value="XM_053085978.1"/>
</dbReference>